<feature type="region of interest" description="Disordered" evidence="4">
    <location>
        <begin position="298"/>
        <end position="551"/>
    </location>
</feature>
<feature type="compositionally biased region" description="Low complexity" evidence="4">
    <location>
        <begin position="369"/>
        <end position="390"/>
    </location>
</feature>
<feature type="signal peptide" evidence="5">
    <location>
        <begin position="1"/>
        <end position="18"/>
    </location>
</feature>
<evidence type="ECO:0000256" key="5">
    <source>
        <dbReference type="SAM" id="SignalP"/>
    </source>
</evidence>
<feature type="compositionally biased region" description="Polar residues" evidence="4">
    <location>
        <begin position="298"/>
        <end position="312"/>
    </location>
</feature>
<evidence type="ECO:0000256" key="4">
    <source>
        <dbReference type="SAM" id="MobiDB-lite"/>
    </source>
</evidence>
<dbReference type="InterPro" id="IPR000859">
    <property type="entry name" value="CUB_dom"/>
</dbReference>
<keyword evidence="5" id="KW-0732">Signal</keyword>
<feature type="domain" description="CUB" evidence="6">
    <location>
        <begin position="70"/>
        <end position="222"/>
    </location>
</feature>
<feature type="chain" id="PRO_5002935287" description="CUB domain-containing protein" evidence="5">
    <location>
        <begin position="19"/>
        <end position="551"/>
    </location>
</feature>
<keyword evidence="2" id="KW-1015">Disulfide bond</keyword>
<dbReference type="InterPro" id="IPR035914">
    <property type="entry name" value="Sperma_CUB_dom_sf"/>
</dbReference>
<proteinExistence type="predicted"/>
<dbReference type="SMART" id="SM00042">
    <property type="entry name" value="CUB"/>
    <property type="match status" value="1"/>
</dbReference>
<evidence type="ECO:0000259" key="6">
    <source>
        <dbReference type="PROSITE" id="PS01180"/>
    </source>
</evidence>
<dbReference type="InParanoid" id="C3YIQ1"/>
<dbReference type="PANTHER" id="PTHR24251:SF50">
    <property type="entry name" value="ATTRACTIN-LIKE 1A"/>
    <property type="match status" value="1"/>
</dbReference>
<sequence>MDWKIVAGILLFASLSLCESNVGETEQDNLTEGNTSGEELNLLYINYVKNIEFYDEHITDELKRHVGEHCGATIYGGSGTISSPGFPLTYPNKKYCGWTIRAPPGRFIEATIGSLAIEMHGKECDYDSLSITVDGTRDYGPYCDANKPPDQRLIETFDMEKSDNCSYDHMTITVDGNRTMGPYCNQIPPPLQSRMNGSKFEIYFRSDDSIVGIGFLLAYNSYPIEEEELTTSDPGVADNKTDSPTEWVYTEAADTTQASPSHTPPTTSQPIIIDTFSDNVSVSAIDNQTVLTSPVATVDTTDGNVSTSNNGVQDKVLRRRRQKAQDDKTNQPSSDDQPDDTSDVQGAEGDQAPQPENTGGDDKGYGTVQEAAGAEAKPADDQAAAAAEEPATGEKSDTNEEEAAATGERSDDTATAVSEPTVTEEEAAEAPAEAPANPTYEEAAPVTAPANPTHEEAPVDPPADTATYEEAVPVRSQITVMPQEDDSGEATGPDPENPTPTAEPQPDTTDQPPEPSDTDGPSETAPPSDDSGPHDEQPGTSYASSQQDVLY</sequence>
<comment type="caution">
    <text evidence="3">Lacks conserved residue(s) required for the propagation of feature annotation.</text>
</comment>
<name>C3YIQ1_BRAFL</name>
<keyword evidence="1" id="KW-0677">Repeat</keyword>
<evidence type="ECO:0000313" key="7">
    <source>
        <dbReference type="EMBL" id="EEN59775.1"/>
    </source>
</evidence>
<evidence type="ECO:0000256" key="1">
    <source>
        <dbReference type="ARBA" id="ARBA00022737"/>
    </source>
</evidence>
<dbReference type="Pfam" id="PF00431">
    <property type="entry name" value="CUB"/>
    <property type="match status" value="2"/>
</dbReference>
<dbReference type="SUPFAM" id="SSF49854">
    <property type="entry name" value="Spermadhesin, CUB domain"/>
    <property type="match status" value="2"/>
</dbReference>
<gene>
    <name evidence="7" type="ORF">BRAFLDRAFT_86592</name>
</gene>
<dbReference type="Gene3D" id="2.60.120.290">
    <property type="entry name" value="Spermadhesin, CUB domain"/>
    <property type="match status" value="2"/>
</dbReference>
<dbReference type="AlphaFoldDB" id="C3YIQ1"/>
<feature type="compositionally biased region" description="Polar residues" evidence="4">
    <location>
        <begin position="538"/>
        <end position="551"/>
    </location>
</feature>
<reference evidence="7" key="1">
    <citation type="journal article" date="2008" name="Nature">
        <title>The amphioxus genome and the evolution of the chordate karyotype.</title>
        <authorList>
            <consortium name="US DOE Joint Genome Institute (JGI-PGF)"/>
            <person name="Putnam N.H."/>
            <person name="Butts T."/>
            <person name="Ferrier D.E.K."/>
            <person name="Furlong R.F."/>
            <person name="Hellsten U."/>
            <person name="Kawashima T."/>
            <person name="Robinson-Rechavi M."/>
            <person name="Shoguchi E."/>
            <person name="Terry A."/>
            <person name="Yu J.-K."/>
            <person name="Benito-Gutierrez E.L."/>
            <person name="Dubchak I."/>
            <person name="Garcia-Fernandez J."/>
            <person name="Gibson-Brown J.J."/>
            <person name="Grigoriev I.V."/>
            <person name="Horton A.C."/>
            <person name="de Jong P.J."/>
            <person name="Jurka J."/>
            <person name="Kapitonov V.V."/>
            <person name="Kohara Y."/>
            <person name="Kuroki Y."/>
            <person name="Lindquist E."/>
            <person name="Lucas S."/>
            <person name="Osoegawa K."/>
            <person name="Pennacchio L.A."/>
            <person name="Salamov A.A."/>
            <person name="Satou Y."/>
            <person name="Sauka-Spengler T."/>
            <person name="Schmutz J."/>
            <person name="Shin-I T."/>
            <person name="Toyoda A."/>
            <person name="Bronner-Fraser M."/>
            <person name="Fujiyama A."/>
            <person name="Holland L.Z."/>
            <person name="Holland P.W.H."/>
            <person name="Satoh N."/>
            <person name="Rokhsar D.S."/>
        </authorList>
    </citation>
    <scope>NUCLEOTIDE SEQUENCE [LARGE SCALE GENOMIC DNA]</scope>
    <source>
        <strain evidence="7">S238N-H82</strain>
        <tissue evidence="7">Testes</tissue>
    </source>
</reference>
<dbReference type="EMBL" id="GG666516">
    <property type="protein sequence ID" value="EEN59775.1"/>
    <property type="molecule type" value="Genomic_DNA"/>
</dbReference>
<dbReference type="PROSITE" id="PS01180">
    <property type="entry name" value="CUB"/>
    <property type="match status" value="1"/>
</dbReference>
<accession>C3YIQ1</accession>
<evidence type="ECO:0000256" key="2">
    <source>
        <dbReference type="ARBA" id="ARBA00023157"/>
    </source>
</evidence>
<protein>
    <recommendedName>
        <fullName evidence="6">CUB domain-containing protein</fullName>
    </recommendedName>
</protein>
<evidence type="ECO:0000256" key="3">
    <source>
        <dbReference type="PROSITE-ProRule" id="PRU00059"/>
    </source>
</evidence>
<organism>
    <name type="scientific">Branchiostoma floridae</name>
    <name type="common">Florida lancelet</name>
    <name type="synonym">Amphioxus</name>
    <dbReference type="NCBI Taxonomy" id="7739"/>
    <lineage>
        <taxon>Eukaryota</taxon>
        <taxon>Metazoa</taxon>
        <taxon>Chordata</taxon>
        <taxon>Cephalochordata</taxon>
        <taxon>Leptocardii</taxon>
        <taxon>Amphioxiformes</taxon>
        <taxon>Branchiostomatidae</taxon>
        <taxon>Branchiostoma</taxon>
    </lineage>
</organism>
<dbReference type="PANTHER" id="PTHR24251">
    <property type="entry name" value="OVOCHYMASE-RELATED"/>
    <property type="match status" value="1"/>
</dbReference>
<dbReference type="CDD" id="cd00041">
    <property type="entry name" value="CUB"/>
    <property type="match status" value="1"/>
</dbReference>
<feature type="compositionally biased region" description="Low complexity" evidence="4">
    <location>
        <begin position="429"/>
        <end position="445"/>
    </location>
</feature>